<reference evidence="2" key="1">
    <citation type="submission" date="2025-08" db="UniProtKB">
        <authorList>
            <consortium name="RefSeq"/>
        </authorList>
    </citation>
    <scope>IDENTIFICATION</scope>
</reference>
<gene>
    <name evidence="2" type="primary">LOC109674351</name>
</gene>
<proteinExistence type="predicted"/>
<sequence>MILRNPIFSFFLISQLCVGIMGNSLLFVVYVYTFLIQPHLKKPVDSIFMHLTMVNILSIMCALIPNIMSSFGVQHFLDDVGCKAIMYISRVIRGFCICVTSLLSTFQAITISPSNSKSAWLKHKLPTLIFPSFFFFWLINMLIYVENIVKVEAKRNFTIVGHGFSHAYCQTSQIAAHESWKFVFLILFRDLVFVALMIGTSLYMVCLLYRHNRRAQHVHNSSLSDHPSPENRATHRILLLVCCFVFFYCANNFLNFYTFYTPQKIPTLEVITGSLSASYPTLCPFVPLKNNKIFSKFIPSISMMRITCYQGALIG</sequence>
<name>A0AC58L8H8_CASCN</name>
<evidence type="ECO:0000313" key="2">
    <source>
        <dbReference type="RefSeq" id="XP_073913456.1"/>
    </source>
</evidence>
<organism evidence="1 2">
    <name type="scientific">Castor canadensis</name>
    <name type="common">American beaver</name>
    <dbReference type="NCBI Taxonomy" id="51338"/>
    <lineage>
        <taxon>Eukaryota</taxon>
        <taxon>Metazoa</taxon>
        <taxon>Chordata</taxon>
        <taxon>Craniata</taxon>
        <taxon>Vertebrata</taxon>
        <taxon>Euteleostomi</taxon>
        <taxon>Mammalia</taxon>
        <taxon>Eutheria</taxon>
        <taxon>Euarchontoglires</taxon>
        <taxon>Glires</taxon>
        <taxon>Rodentia</taxon>
        <taxon>Castorimorpha</taxon>
        <taxon>Castoridae</taxon>
        <taxon>Castor</taxon>
    </lineage>
</organism>
<evidence type="ECO:0000313" key="1">
    <source>
        <dbReference type="Proteomes" id="UP001732720"/>
    </source>
</evidence>
<keyword evidence="1" id="KW-1185">Reference proteome</keyword>
<dbReference type="Proteomes" id="UP001732720">
    <property type="component" value="Chromosome 16"/>
</dbReference>
<protein>
    <submittedName>
        <fullName evidence="2">Vomeronasal type-1 receptor 4-like</fullName>
    </submittedName>
</protein>
<dbReference type="RefSeq" id="XP_073913456.1">
    <property type="nucleotide sequence ID" value="XM_074057355.1"/>
</dbReference>
<accession>A0AC58L8H8</accession>